<dbReference type="PANTHER" id="PTHR11178">
    <property type="entry name" value="IRON-SULFUR CLUSTER SCAFFOLD PROTEIN NFU-RELATED"/>
    <property type="match status" value="1"/>
</dbReference>
<dbReference type="Proteomes" id="UP000003295">
    <property type="component" value="Unassembled WGS sequence"/>
</dbReference>
<dbReference type="InterPro" id="IPR001075">
    <property type="entry name" value="NIF_FeS_clus_asmbl_NifU_C"/>
</dbReference>
<sequence length="98" mass="10457">MKGVSVAVDETLLKEVLEQIRPNLQADGGDMEYIGVTEDGVVKLELQGACAGCPMSSLTLSMGVERILKEHVPGVTRVEQVGGGADAANDLYDEYMPF</sequence>
<accession>C4FCC8</accession>
<evidence type="ECO:0000256" key="1">
    <source>
        <dbReference type="ARBA" id="ARBA00049958"/>
    </source>
</evidence>
<dbReference type="InterPro" id="IPR034904">
    <property type="entry name" value="FSCA_dom_sf"/>
</dbReference>
<protein>
    <submittedName>
        <fullName evidence="3">NifU-like protein</fullName>
    </submittedName>
</protein>
<reference evidence="3 4" key="1">
    <citation type="submission" date="2009-04" db="EMBL/GenBank/DDBJ databases">
        <authorList>
            <person name="Weinstock G."/>
            <person name="Sodergren E."/>
            <person name="Clifton S."/>
            <person name="Fulton L."/>
            <person name="Fulton B."/>
            <person name="Courtney L."/>
            <person name="Fronick C."/>
            <person name="Harrison M."/>
            <person name="Strong C."/>
            <person name="Farmer C."/>
            <person name="Delahaunty K."/>
            <person name="Markovic C."/>
            <person name="Hall O."/>
            <person name="Minx P."/>
            <person name="Tomlinson C."/>
            <person name="Mitreva M."/>
            <person name="Nelson J."/>
            <person name="Hou S."/>
            <person name="Wollam A."/>
            <person name="Pepin K.H."/>
            <person name="Johnson M."/>
            <person name="Bhonagiri V."/>
            <person name="Nash W.E."/>
            <person name="Warren W."/>
            <person name="Chinwalla A."/>
            <person name="Mardis E.R."/>
            <person name="Wilson R.K."/>
        </authorList>
    </citation>
    <scope>NUCLEOTIDE SEQUENCE [LARGE SCALE GENOMIC DNA]</scope>
    <source>
        <strain evidence="3 4">DSM 13280</strain>
    </source>
</reference>
<evidence type="ECO:0000313" key="4">
    <source>
        <dbReference type="Proteomes" id="UP000003295"/>
    </source>
</evidence>
<proteinExistence type="predicted"/>
<dbReference type="eggNOG" id="COG0694">
    <property type="taxonomic scope" value="Bacteria"/>
</dbReference>
<dbReference type="SUPFAM" id="SSF117916">
    <property type="entry name" value="Fe-S cluster assembly (FSCA) domain-like"/>
    <property type="match status" value="1"/>
</dbReference>
<dbReference type="GO" id="GO:0016226">
    <property type="term" value="P:iron-sulfur cluster assembly"/>
    <property type="evidence" value="ECO:0007669"/>
    <property type="project" value="InterPro"/>
</dbReference>
<feature type="domain" description="NIF system FeS cluster assembly NifU C-terminal" evidence="2">
    <location>
        <begin position="14"/>
        <end position="79"/>
    </location>
</feature>
<organism evidence="3 4">
    <name type="scientific">Collinsella intestinalis DSM 13280</name>
    <dbReference type="NCBI Taxonomy" id="521003"/>
    <lineage>
        <taxon>Bacteria</taxon>
        <taxon>Bacillati</taxon>
        <taxon>Actinomycetota</taxon>
        <taxon>Coriobacteriia</taxon>
        <taxon>Coriobacteriales</taxon>
        <taxon>Coriobacteriaceae</taxon>
        <taxon>Collinsella</taxon>
    </lineage>
</organism>
<comment type="function">
    <text evidence="1">May be involved in the formation or repair of [Fe-S] clusters present in iron-sulfur proteins.</text>
</comment>
<dbReference type="GO" id="GO:0051536">
    <property type="term" value="F:iron-sulfur cluster binding"/>
    <property type="evidence" value="ECO:0007669"/>
    <property type="project" value="InterPro"/>
</dbReference>
<gene>
    <name evidence="3" type="ORF">COLINT_03748</name>
</gene>
<dbReference type="GO" id="GO:0005506">
    <property type="term" value="F:iron ion binding"/>
    <property type="evidence" value="ECO:0007669"/>
    <property type="project" value="InterPro"/>
</dbReference>
<evidence type="ECO:0000259" key="2">
    <source>
        <dbReference type="Pfam" id="PF01106"/>
    </source>
</evidence>
<dbReference type="Pfam" id="PF01106">
    <property type="entry name" value="NifU"/>
    <property type="match status" value="1"/>
</dbReference>
<dbReference type="Gene3D" id="3.30.300.130">
    <property type="entry name" value="Fe-S cluster assembly (FSCA)"/>
    <property type="match status" value="1"/>
</dbReference>
<dbReference type="EMBL" id="ABXH02000052">
    <property type="protein sequence ID" value="EEP43566.1"/>
    <property type="molecule type" value="Genomic_DNA"/>
</dbReference>
<dbReference type="AlphaFoldDB" id="C4FCC8"/>
<evidence type="ECO:0000313" key="3">
    <source>
        <dbReference type="EMBL" id="EEP43566.1"/>
    </source>
</evidence>
<dbReference type="STRING" id="521003.COLINT_03748"/>
<name>C4FCC8_9ACTN</name>
<comment type="caution">
    <text evidence="3">The sequence shown here is derived from an EMBL/GenBank/DDBJ whole genome shotgun (WGS) entry which is preliminary data.</text>
</comment>
<dbReference type="HOGENOM" id="CLU_060555_4_2_11"/>